<dbReference type="SFLD" id="SFLDG00301">
    <property type="entry name" value="RuBisCO-like_proteins"/>
    <property type="match status" value="1"/>
</dbReference>
<gene>
    <name evidence="8" type="ORF">GCM10023169_40550</name>
</gene>
<comment type="caution">
    <text evidence="8">The sequence shown here is derived from an EMBL/GenBank/DDBJ whole genome shotgun (WGS) entry which is preliminary data.</text>
</comment>
<name>A0ABP8LS97_9MICO</name>
<evidence type="ECO:0000313" key="8">
    <source>
        <dbReference type="EMBL" id="GAA4433553.1"/>
    </source>
</evidence>
<dbReference type="Proteomes" id="UP001500622">
    <property type="component" value="Unassembled WGS sequence"/>
</dbReference>
<proteinExistence type="inferred from homology"/>
<dbReference type="InterPro" id="IPR036422">
    <property type="entry name" value="RuBisCO_lsu_N_sf"/>
</dbReference>
<evidence type="ECO:0000256" key="1">
    <source>
        <dbReference type="ARBA" id="ARBA00001946"/>
    </source>
</evidence>
<dbReference type="PROSITE" id="PS00157">
    <property type="entry name" value="RUBISCO_LARGE"/>
    <property type="match status" value="1"/>
</dbReference>
<dbReference type="Pfam" id="PF02788">
    <property type="entry name" value="RuBisCO_large_N"/>
    <property type="match status" value="1"/>
</dbReference>
<reference evidence="9" key="1">
    <citation type="journal article" date="2019" name="Int. J. Syst. Evol. Microbiol.">
        <title>The Global Catalogue of Microorganisms (GCM) 10K type strain sequencing project: providing services to taxonomists for standard genome sequencing and annotation.</title>
        <authorList>
            <consortium name="The Broad Institute Genomics Platform"/>
            <consortium name="The Broad Institute Genome Sequencing Center for Infectious Disease"/>
            <person name="Wu L."/>
            <person name="Ma J."/>
        </authorList>
    </citation>
    <scope>NUCLEOTIDE SEQUENCE [LARGE SCALE GENOMIC DNA]</scope>
    <source>
        <strain evidence="9">JCM 17810</strain>
    </source>
</reference>
<organism evidence="8 9">
    <name type="scientific">Georgenia halophila</name>
    <dbReference type="NCBI Taxonomy" id="620889"/>
    <lineage>
        <taxon>Bacteria</taxon>
        <taxon>Bacillati</taxon>
        <taxon>Actinomycetota</taxon>
        <taxon>Actinomycetes</taxon>
        <taxon>Micrococcales</taxon>
        <taxon>Bogoriellaceae</taxon>
        <taxon>Georgenia</taxon>
    </lineage>
</organism>
<evidence type="ECO:0000256" key="5">
    <source>
        <dbReference type="SAM" id="MobiDB-lite"/>
    </source>
</evidence>
<dbReference type="PANTHER" id="PTHR42704:SF17">
    <property type="entry name" value="RIBULOSE BISPHOSPHATE CARBOXYLASE LARGE CHAIN"/>
    <property type="match status" value="1"/>
</dbReference>
<evidence type="ECO:0000256" key="3">
    <source>
        <dbReference type="ARBA" id="ARBA00022842"/>
    </source>
</evidence>
<evidence type="ECO:0000259" key="6">
    <source>
        <dbReference type="Pfam" id="PF00016"/>
    </source>
</evidence>
<comment type="cofactor">
    <cofactor evidence="1">
        <name>Mg(2+)</name>
        <dbReference type="ChEBI" id="CHEBI:18420"/>
    </cofactor>
</comment>
<dbReference type="SUPFAM" id="SSF54966">
    <property type="entry name" value="RuBisCO, large subunit, small (N-terminal) domain"/>
    <property type="match status" value="1"/>
</dbReference>
<dbReference type="InterPro" id="IPR017443">
    <property type="entry name" value="RuBisCO_lsu_fd_N"/>
</dbReference>
<sequence>MSDVSQAIPQTDTAPAAPRSAAQTTYVVATYHIETSLDPRQAAEILAGEQSTGTFVRVARESDDVRARFAAKVDDVEELPLTGSSPLPGTVGDPAARRRARITLRFPLDNFGPSLPNLQAAVAGNLFEMKELAAIKLVDLDLPTAFAERYPGPAFGVAGTRRSMSRADGAMIGTIVKPSIGLSPDELAQFVEELVSAGIDFIKDDELQGNGPTAPLAERVRAVVPVLERHADRTGVKPMYAFNITDDIGRLEANHDLVVDAGGTCVMACVNMVGLSGVEFLRRHSAVPIHGHRAMFGAVSRSEQLGFSFRAWQKLARLSGVDHLHTNGISNKFYESDAEVLDSITAVREPLLGQTPTLPVLSSGQWAGLAHATYAATGTDDVLVLSGGGIHGHPDGSAAGVASMRAAWASAVRGESVEEALAASPAFRRALETFGPPRA</sequence>
<evidence type="ECO:0000313" key="9">
    <source>
        <dbReference type="Proteomes" id="UP001500622"/>
    </source>
</evidence>
<evidence type="ECO:0000256" key="2">
    <source>
        <dbReference type="ARBA" id="ARBA00022723"/>
    </source>
</evidence>
<feature type="domain" description="Ribulose bisphosphate carboxylase large subunit ferrodoxin-like N-terminal" evidence="7">
    <location>
        <begin position="23"/>
        <end position="146"/>
    </location>
</feature>
<dbReference type="InterPro" id="IPR000685">
    <property type="entry name" value="RuBisCO_lsu_C"/>
</dbReference>
<dbReference type="Gene3D" id="3.20.20.110">
    <property type="entry name" value="Ribulose bisphosphate carboxylase, large subunit, C-terminal domain"/>
    <property type="match status" value="1"/>
</dbReference>
<dbReference type="EMBL" id="BAABGN010000015">
    <property type="protein sequence ID" value="GAA4433553.1"/>
    <property type="molecule type" value="Genomic_DNA"/>
</dbReference>
<evidence type="ECO:0000259" key="7">
    <source>
        <dbReference type="Pfam" id="PF02788"/>
    </source>
</evidence>
<dbReference type="Gene3D" id="3.30.70.150">
    <property type="entry name" value="RuBisCO large subunit, N-terminal domain"/>
    <property type="match status" value="1"/>
</dbReference>
<feature type="compositionally biased region" description="Polar residues" evidence="5">
    <location>
        <begin position="1"/>
        <end position="13"/>
    </location>
</feature>
<dbReference type="SFLD" id="SFLDS00014">
    <property type="entry name" value="RuBisCO"/>
    <property type="match status" value="1"/>
</dbReference>
<dbReference type="Pfam" id="PF00016">
    <property type="entry name" value="RuBisCO_large"/>
    <property type="match status" value="1"/>
</dbReference>
<feature type="domain" description="Ribulose bisphosphate carboxylase large subunit C-terminal" evidence="6">
    <location>
        <begin position="156"/>
        <end position="434"/>
    </location>
</feature>
<keyword evidence="2" id="KW-0479">Metal-binding</keyword>
<keyword evidence="3" id="KW-0460">Magnesium</keyword>
<feature type="region of interest" description="Disordered" evidence="5">
    <location>
        <begin position="1"/>
        <end position="21"/>
    </location>
</feature>
<protein>
    <submittedName>
        <fullName evidence="8">Ribulose-bisphosphate carboxylase large subunit family protein</fullName>
    </submittedName>
</protein>
<dbReference type="InterPro" id="IPR036376">
    <property type="entry name" value="RuBisCO_lsu_C_sf"/>
</dbReference>
<dbReference type="SUPFAM" id="SSF51649">
    <property type="entry name" value="RuBisCo, C-terminal domain"/>
    <property type="match status" value="1"/>
</dbReference>
<dbReference type="PANTHER" id="PTHR42704">
    <property type="entry name" value="RIBULOSE BISPHOSPHATE CARBOXYLASE"/>
    <property type="match status" value="1"/>
</dbReference>
<accession>A0ABP8LS97</accession>
<comment type="similarity">
    <text evidence="4">Belongs to the RuBisCO large chain family.</text>
</comment>
<dbReference type="RefSeq" id="WP_345219080.1">
    <property type="nucleotide sequence ID" value="NZ_BAABGN010000015.1"/>
</dbReference>
<keyword evidence="9" id="KW-1185">Reference proteome</keyword>
<evidence type="ECO:0000256" key="4">
    <source>
        <dbReference type="RuleBase" id="RU003834"/>
    </source>
</evidence>
<dbReference type="InterPro" id="IPR033966">
    <property type="entry name" value="RuBisCO"/>
</dbReference>
<dbReference type="InterPro" id="IPR020878">
    <property type="entry name" value="RuBisCo_large_chain_AS"/>
</dbReference>